<keyword evidence="9 14" id="KW-0560">Oxidoreductase</keyword>
<evidence type="ECO:0000256" key="13">
    <source>
        <dbReference type="PIRSR" id="PIRSR602401-1"/>
    </source>
</evidence>
<dbReference type="PRINTS" id="PR00463">
    <property type="entry name" value="EP450I"/>
</dbReference>
<feature type="binding site" description="axial binding residue" evidence="13">
    <location>
        <position position="44"/>
    </location>
    <ligand>
        <name>heme</name>
        <dbReference type="ChEBI" id="CHEBI:30413"/>
    </ligand>
    <ligandPart>
        <name>Fe</name>
        <dbReference type="ChEBI" id="CHEBI:18248"/>
    </ligandPart>
</feature>
<evidence type="ECO:0000256" key="9">
    <source>
        <dbReference type="ARBA" id="ARBA00023002"/>
    </source>
</evidence>
<dbReference type="GO" id="GO:0020037">
    <property type="term" value="F:heme binding"/>
    <property type="evidence" value="ECO:0007669"/>
    <property type="project" value="InterPro"/>
</dbReference>
<dbReference type="InterPro" id="IPR002401">
    <property type="entry name" value="Cyt_P450_E_grp-I"/>
</dbReference>
<dbReference type="AlphaFoldDB" id="A0A2G8RPT7"/>
<dbReference type="EMBL" id="AYKW01000068">
    <property type="protein sequence ID" value="PIL23516.1"/>
    <property type="molecule type" value="Genomic_DNA"/>
</dbReference>
<evidence type="ECO:0000256" key="8">
    <source>
        <dbReference type="ARBA" id="ARBA00022989"/>
    </source>
</evidence>
<gene>
    <name evidence="16" type="ORF">GSI_14828</name>
</gene>
<dbReference type="InterPro" id="IPR036396">
    <property type="entry name" value="Cyt_P450_sf"/>
</dbReference>
<evidence type="ECO:0000256" key="12">
    <source>
        <dbReference type="ARBA" id="ARBA00023136"/>
    </source>
</evidence>
<dbReference type="GO" id="GO:0016020">
    <property type="term" value="C:membrane"/>
    <property type="evidence" value="ECO:0007669"/>
    <property type="project" value="UniProtKB-SubCell"/>
</dbReference>
<comment type="subcellular location">
    <subcellularLocation>
        <location evidence="2">Membrane</location>
        <topology evidence="2">Single-pass membrane protein</topology>
    </subcellularLocation>
</comment>
<evidence type="ECO:0000256" key="14">
    <source>
        <dbReference type="RuleBase" id="RU000461"/>
    </source>
</evidence>
<protein>
    <recommendedName>
        <fullName evidence="18">Cytochrome P450</fullName>
    </recommendedName>
</protein>
<evidence type="ECO:0000313" key="16">
    <source>
        <dbReference type="EMBL" id="PIL23516.1"/>
    </source>
</evidence>
<keyword evidence="12" id="KW-0472">Membrane</keyword>
<comment type="similarity">
    <text evidence="4 14">Belongs to the cytochrome P450 family.</text>
</comment>
<evidence type="ECO:0000256" key="3">
    <source>
        <dbReference type="ARBA" id="ARBA00005179"/>
    </source>
</evidence>
<evidence type="ECO:0000313" key="17">
    <source>
        <dbReference type="Proteomes" id="UP000230002"/>
    </source>
</evidence>
<evidence type="ECO:0000256" key="7">
    <source>
        <dbReference type="ARBA" id="ARBA00022723"/>
    </source>
</evidence>
<keyword evidence="5 13" id="KW-0349">Heme</keyword>
<feature type="compositionally biased region" description="Basic residues" evidence="15">
    <location>
        <begin position="1"/>
        <end position="12"/>
    </location>
</feature>
<evidence type="ECO:0000256" key="5">
    <source>
        <dbReference type="ARBA" id="ARBA00022617"/>
    </source>
</evidence>
<comment type="cofactor">
    <cofactor evidence="1 13">
        <name>heme</name>
        <dbReference type="ChEBI" id="CHEBI:30413"/>
    </cofactor>
</comment>
<sequence length="91" mass="10665">MGHVARPRSLSRSRREREFQPERFLNPQTRDPMRFAFGFGRRICPGRHFADNSLFIIVAHVLHTLSIEPPLDRDGQPVQLEFRYTTDMVVS</sequence>
<organism evidence="16 17">
    <name type="scientific">Ganoderma sinense ZZ0214-1</name>
    <dbReference type="NCBI Taxonomy" id="1077348"/>
    <lineage>
        <taxon>Eukaryota</taxon>
        <taxon>Fungi</taxon>
        <taxon>Dikarya</taxon>
        <taxon>Basidiomycota</taxon>
        <taxon>Agaricomycotina</taxon>
        <taxon>Agaricomycetes</taxon>
        <taxon>Polyporales</taxon>
        <taxon>Polyporaceae</taxon>
        <taxon>Ganoderma</taxon>
    </lineage>
</organism>
<dbReference type="PROSITE" id="PS00086">
    <property type="entry name" value="CYTOCHROME_P450"/>
    <property type="match status" value="1"/>
</dbReference>
<dbReference type="SUPFAM" id="SSF48264">
    <property type="entry name" value="Cytochrome P450"/>
    <property type="match status" value="1"/>
</dbReference>
<proteinExistence type="inferred from homology"/>
<comment type="pathway">
    <text evidence="3">Secondary metabolite biosynthesis.</text>
</comment>
<dbReference type="InterPro" id="IPR050364">
    <property type="entry name" value="Cytochrome_P450_fung"/>
</dbReference>
<keyword evidence="11 14" id="KW-0503">Monooxygenase</keyword>
<dbReference type="PANTHER" id="PTHR46300:SF7">
    <property type="entry name" value="P450, PUTATIVE (EUROFUNG)-RELATED"/>
    <property type="match status" value="1"/>
</dbReference>
<reference evidence="16 17" key="1">
    <citation type="journal article" date="2015" name="Sci. Rep.">
        <title>Chromosome-level genome map provides insights into diverse defense mechanisms in the medicinal fungus Ganoderma sinense.</title>
        <authorList>
            <person name="Zhu Y."/>
            <person name="Xu J."/>
            <person name="Sun C."/>
            <person name="Zhou S."/>
            <person name="Xu H."/>
            <person name="Nelson D.R."/>
            <person name="Qian J."/>
            <person name="Song J."/>
            <person name="Luo H."/>
            <person name="Xiang L."/>
            <person name="Li Y."/>
            <person name="Xu Z."/>
            <person name="Ji A."/>
            <person name="Wang L."/>
            <person name="Lu S."/>
            <person name="Hayward A."/>
            <person name="Sun W."/>
            <person name="Li X."/>
            <person name="Schwartz D.C."/>
            <person name="Wang Y."/>
            <person name="Chen S."/>
        </authorList>
    </citation>
    <scope>NUCLEOTIDE SEQUENCE [LARGE SCALE GENOMIC DNA]</scope>
    <source>
        <strain evidence="16 17">ZZ0214-1</strain>
    </source>
</reference>
<evidence type="ECO:0000256" key="11">
    <source>
        <dbReference type="ARBA" id="ARBA00023033"/>
    </source>
</evidence>
<evidence type="ECO:0000256" key="15">
    <source>
        <dbReference type="SAM" id="MobiDB-lite"/>
    </source>
</evidence>
<evidence type="ECO:0000256" key="6">
    <source>
        <dbReference type="ARBA" id="ARBA00022692"/>
    </source>
</evidence>
<dbReference type="Pfam" id="PF00067">
    <property type="entry name" value="p450"/>
    <property type="match status" value="1"/>
</dbReference>
<dbReference type="InterPro" id="IPR017972">
    <property type="entry name" value="Cyt_P450_CS"/>
</dbReference>
<dbReference type="STRING" id="1077348.A0A2G8RPT7"/>
<evidence type="ECO:0008006" key="18">
    <source>
        <dbReference type="Google" id="ProtNLM"/>
    </source>
</evidence>
<feature type="region of interest" description="Disordered" evidence="15">
    <location>
        <begin position="1"/>
        <end position="25"/>
    </location>
</feature>
<dbReference type="PANTHER" id="PTHR46300">
    <property type="entry name" value="P450, PUTATIVE (EUROFUNG)-RELATED-RELATED"/>
    <property type="match status" value="1"/>
</dbReference>
<dbReference type="Gene3D" id="1.10.630.10">
    <property type="entry name" value="Cytochrome P450"/>
    <property type="match status" value="1"/>
</dbReference>
<name>A0A2G8RPT7_9APHY</name>
<evidence type="ECO:0000256" key="1">
    <source>
        <dbReference type="ARBA" id="ARBA00001971"/>
    </source>
</evidence>
<dbReference type="OrthoDB" id="3934656at2759"/>
<keyword evidence="8" id="KW-1133">Transmembrane helix</keyword>
<evidence type="ECO:0000256" key="10">
    <source>
        <dbReference type="ARBA" id="ARBA00023004"/>
    </source>
</evidence>
<comment type="caution">
    <text evidence="16">The sequence shown here is derived from an EMBL/GenBank/DDBJ whole genome shotgun (WGS) entry which is preliminary data.</text>
</comment>
<keyword evidence="17" id="KW-1185">Reference proteome</keyword>
<evidence type="ECO:0000256" key="4">
    <source>
        <dbReference type="ARBA" id="ARBA00010617"/>
    </source>
</evidence>
<dbReference type="GO" id="GO:0004497">
    <property type="term" value="F:monooxygenase activity"/>
    <property type="evidence" value="ECO:0007669"/>
    <property type="project" value="UniProtKB-KW"/>
</dbReference>
<dbReference type="Proteomes" id="UP000230002">
    <property type="component" value="Unassembled WGS sequence"/>
</dbReference>
<dbReference type="GO" id="GO:0016705">
    <property type="term" value="F:oxidoreductase activity, acting on paired donors, with incorporation or reduction of molecular oxygen"/>
    <property type="evidence" value="ECO:0007669"/>
    <property type="project" value="InterPro"/>
</dbReference>
<keyword evidence="7 13" id="KW-0479">Metal-binding</keyword>
<keyword evidence="6" id="KW-0812">Transmembrane</keyword>
<dbReference type="InterPro" id="IPR001128">
    <property type="entry name" value="Cyt_P450"/>
</dbReference>
<accession>A0A2G8RPT7</accession>
<evidence type="ECO:0000256" key="2">
    <source>
        <dbReference type="ARBA" id="ARBA00004167"/>
    </source>
</evidence>
<dbReference type="GO" id="GO:0005506">
    <property type="term" value="F:iron ion binding"/>
    <property type="evidence" value="ECO:0007669"/>
    <property type="project" value="InterPro"/>
</dbReference>
<keyword evidence="10 13" id="KW-0408">Iron</keyword>